<dbReference type="PANTHER" id="PTHR14097:SF7">
    <property type="entry name" value="OXIDOREDUCTASE HTATIP2"/>
    <property type="match status" value="1"/>
</dbReference>
<comment type="caution">
    <text evidence="4">The sequence shown here is derived from an EMBL/GenBank/DDBJ whole genome shotgun (WGS) entry which is preliminary data.</text>
</comment>
<dbReference type="Proteomes" id="UP001212152">
    <property type="component" value="Unassembled WGS sequence"/>
</dbReference>
<evidence type="ECO:0000256" key="1">
    <source>
        <dbReference type="ARBA" id="ARBA00004450"/>
    </source>
</evidence>
<dbReference type="Pfam" id="PF13460">
    <property type="entry name" value="NAD_binding_10"/>
    <property type="match status" value="1"/>
</dbReference>
<dbReference type="GO" id="GO:0005741">
    <property type="term" value="C:mitochondrial outer membrane"/>
    <property type="evidence" value="ECO:0007669"/>
    <property type="project" value="UniProtKB-SubCell"/>
</dbReference>
<feature type="domain" description="NAD(P)-binding" evidence="3">
    <location>
        <begin position="17"/>
        <end position="182"/>
    </location>
</feature>
<comment type="subcellular location">
    <subcellularLocation>
        <location evidence="1">Mitochondrion outer membrane</location>
        <topology evidence="1">Peripheral membrane protein</topology>
    </subcellularLocation>
</comment>
<protein>
    <submittedName>
        <fullName evidence="4">Oxidoreductase htatip2</fullName>
    </submittedName>
</protein>
<evidence type="ECO:0000313" key="5">
    <source>
        <dbReference type="Proteomes" id="UP001212152"/>
    </source>
</evidence>
<evidence type="ECO:0000313" key="4">
    <source>
        <dbReference type="EMBL" id="KAJ3174981.1"/>
    </source>
</evidence>
<sequence>MSATPTTSASPAALVMGATGAVGKALIRELLADSPPAYSKVTAIVRKELDYDGPNRDRLVQKIVDFENLEKDKDVFAGHDTMYCTFGTTKAAAGSAAAFEKIDRDYVLSAAKLFHTANTDTATTQRPLQFLYCSSGGANARSWFLYMRVKGEIEEAVKNMRFNRVGIFRPAFLVVEESRGGQKRVAESLLRPVMDNGVARWMGLATPVGAVARAMKTWALKANAASGNETLEHKDIMAASGL</sequence>
<dbReference type="InterPro" id="IPR036291">
    <property type="entry name" value="NAD(P)-bd_dom_sf"/>
</dbReference>
<dbReference type="GO" id="GO:0051170">
    <property type="term" value="P:import into nucleus"/>
    <property type="evidence" value="ECO:0007669"/>
    <property type="project" value="TreeGrafter"/>
</dbReference>
<dbReference type="Gene3D" id="3.40.50.720">
    <property type="entry name" value="NAD(P)-binding Rossmann-like Domain"/>
    <property type="match status" value="1"/>
</dbReference>
<dbReference type="InterPro" id="IPR016040">
    <property type="entry name" value="NAD(P)-bd_dom"/>
</dbReference>
<reference evidence="4" key="1">
    <citation type="submission" date="2020-05" db="EMBL/GenBank/DDBJ databases">
        <title>Phylogenomic resolution of chytrid fungi.</title>
        <authorList>
            <person name="Stajich J.E."/>
            <person name="Amses K."/>
            <person name="Simmons R."/>
            <person name="Seto K."/>
            <person name="Myers J."/>
            <person name="Bonds A."/>
            <person name="Quandt C.A."/>
            <person name="Barry K."/>
            <person name="Liu P."/>
            <person name="Grigoriev I."/>
            <person name="Longcore J.E."/>
            <person name="James T.Y."/>
        </authorList>
    </citation>
    <scope>NUCLEOTIDE SEQUENCE</scope>
    <source>
        <strain evidence="4">JEL0379</strain>
    </source>
</reference>
<keyword evidence="5" id="KW-1185">Reference proteome</keyword>
<name>A0AAD5TF47_9FUNG</name>
<accession>A0AAD5TF47</accession>
<gene>
    <name evidence="4" type="primary">HTATIP2</name>
    <name evidence="4" type="ORF">HDU87_006515</name>
</gene>
<evidence type="ECO:0000259" key="3">
    <source>
        <dbReference type="Pfam" id="PF13460"/>
    </source>
</evidence>
<proteinExistence type="inferred from homology"/>
<dbReference type="AlphaFoldDB" id="A0AAD5TF47"/>
<dbReference type="PANTHER" id="PTHR14097">
    <property type="entry name" value="OXIDOREDUCTASE HTATIP2"/>
    <property type="match status" value="1"/>
</dbReference>
<dbReference type="EMBL" id="JADGJQ010000057">
    <property type="protein sequence ID" value="KAJ3174981.1"/>
    <property type="molecule type" value="Genomic_DNA"/>
</dbReference>
<comment type="similarity">
    <text evidence="2">Belongs to the FMP52 family.</text>
</comment>
<organism evidence="4 5">
    <name type="scientific">Geranomyces variabilis</name>
    <dbReference type="NCBI Taxonomy" id="109894"/>
    <lineage>
        <taxon>Eukaryota</taxon>
        <taxon>Fungi</taxon>
        <taxon>Fungi incertae sedis</taxon>
        <taxon>Chytridiomycota</taxon>
        <taxon>Chytridiomycota incertae sedis</taxon>
        <taxon>Chytridiomycetes</taxon>
        <taxon>Spizellomycetales</taxon>
        <taxon>Powellomycetaceae</taxon>
        <taxon>Geranomyces</taxon>
    </lineage>
</organism>
<dbReference type="SUPFAM" id="SSF51735">
    <property type="entry name" value="NAD(P)-binding Rossmann-fold domains"/>
    <property type="match status" value="1"/>
</dbReference>
<evidence type="ECO:0000256" key="2">
    <source>
        <dbReference type="ARBA" id="ARBA00006617"/>
    </source>
</evidence>